<evidence type="ECO:0000313" key="2">
    <source>
        <dbReference type="EMBL" id="TKA01985.1"/>
    </source>
</evidence>
<reference evidence="2 3" key="1">
    <citation type="submission" date="2019-04" db="EMBL/GenBank/DDBJ databases">
        <title>Streptomyces oryziradicis sp. nov., a novel actinomycete isolated from rhizosphere soil of rice (Oryza sativa L.).</title>
        <authorList>
            <person name="Li C."/>
        </authorList>
    </citation>
    <scope>NUCLEOTIDE SEQUENCE [LARGE SCALE GENOMIC DNA]</scope>
    <source>
        <strain evidence="2 3">NEAU-C40</strain>
    </source>
</reference>
<dbReference type="Proteomes" id="UP000305778">
    <property type="component" value="Unassembled WGS sequence"/>
</dbReference>
<accession>A0A4U0SNP9</accession>
<organism evidence="2 3">
    <name type="scientific">Actinacidiphila oryziradicis</name>
    <dbReference type="NCBI Taxonomy" id="2571141"/>
    <lineage>
        <taxon>Bacteria</taxon>
        <taxon>Bacillati</taxon>
        <taxon>Actinomycetota</taxon>
        <taxon>Actinomycetes</taxon>
        <taxon>Kitasatosporales</taxon>
        <taxon>Streptomycetaceae</taxon>
        <taxon>Actinacidiphila</taxon>
    </lineage>
</organism>
<proteinExistence type="predicted"/>
<keyword evidence="3" id="KW-1185">Reference proteome</keyword>
<protein>
    <submittedName>
        <fullName evidence="2">Uncharacterized protein</fullName>
    </submittedName>
</protein>
<evidence type="ECO:0000256" key="1">
    <source>
        <dbReference type="SAM" id="MobiDB-lite"/>
    </source>
</evidence>
<feature type="region of interest" description="Disordered" evidence="1">
    <location>
        <begin position="1"/>
        <end position="26"/>
    </location>
</feature>
<dbReference type="AlphaFoldDB" id="A0A4U0SNP9"/>
<name>A0A4U0SNP9_9ACTN</name>
<dbReference type="RefSeq" id="WP_136728999.1">
    <property type="nucleotide sequence ID" value="NZ_SUMC01000067.1"/>
</dbReference>
<comment type="caution">
    <text evidence="2">The sequence shown here is derived from an EMBL/GenBank/DDBJ whole genome shotgun (WGS) entry which is preliminary data.</text>
</comment>
<sequence length="79" mass="8814">MTDRMERWMQTGSGGAMVATGPESAESRARAKLMERYTLYTAHDSACRQCATADARCDIGATLYESWRQARDSGHARRP</sequence>
<evidence type="ECO:0000313" key="3">
    <source>
        <dbReference type="Proteomes" id="UP000305778"/>
    </source>
</evidence>
<dbReference type="EMBL" id="SUMC01000067">
    <property type="protein sequence ID" value="TKA01985.1"/>
    <property type="molecule type" value="Genomic_DNA"/>
</dbReference>
<gene>
    <name evidence="2" type="ORF">FCI23_39635</name>
</gene>